<dbReference type="Pfam" id="PF00512">
    <property type="entry name" value="HisKA"/>
    <property type="match status" value="1"/>
</dbReference>
<dbReference type="SMART" id="SM00388">
    <property type="entry name" value="HisKA"/>
    <property type="match status" value="1"/>
</dbReference>
<comment type="catalytic activity">
    <reaction evidence="1">
        <text>ATP + protein L-histidine = ADP + protein N-phospho-L-histidine.</text>
        <dbReference type="EC" id="2.7.13.3"/>
    </reaction>
</comment>
<dbReference type="Proteomes" id="UP000033200">
    <property type="component" value="Chromosome"/>
</dbReference>
<keyword evidence="9" id="KW-0547">Nucleotide-binding</keyword>
<dbReference type="InterPro" id="IPR036097">
    <property type="entry name" value="HisK_dim/P_sf"/>
</dbReference>
<evidence type="ECO:0000313" key="19">
    <source>
        <dbReference type="Proteomes" id="UP000033200"/>
    </source>
</evidence>
<evidence type="ECO:0000313" key="18">
    <source>
        <dbReference type="EMBL" id="AIT07121.1"/>
    </source>
</evidence>
<organism evidence="18 19">
    <name type="scientific">Sphingomonas taxi</name>
    <dbReference type="NCBI Taxonomy" id="1549858"/>
    <lineage>
        <taxon>Bacteria</taxon>
        <taxon>Pseudomonadati</taxon>
        <taxon>Pseudomonadota</taxon>
        <taxon>Alphaproteobacteria</taxon>
        <taxon>Sphingomonadales</taxon>
        <taxon>Sphingomonadaceae</taxon>
        <taxon>Sphingomonas</taxon>
    </lineage>
</organism>
<dbReference type="eggNOG" id="COG2205">
    <property type="taxonomic scope" value="Bacteria"/>
</dbReference>
<evidence type="ECO:0000256" key="1">
    <source>
        <dbReference type="ARBA" id="ARBA00000085"/>
    </source>
</evidence>
<accession>A0A097EHT0</accession>
<evidence type="ECO:0000256" key="13">
    <source>
        <dbReference type="ARBA" id="ARBA00023012"/>
    </source>
</evidence>
<feature type="transmembrane region" description="Helical" evidence="15">
    <location>
        <begin position="12"/>
        <end position="34"/>
    </location>
</feature>
<evidence type="ECO:0000256" key="3">
    <source>
        <dbReference type="ARBA" id="ARBA00012438"/>
    </source>
</evidence>
<dbReference type="InterPro" id="IPR003661">
    <property type="entry name" value="HisK_dim/P_dom"/>
</dbReference>
<dbReference type="InterPro" id="IPR004358">
    <property type="entry name" value="Sig_transdc_His_kin-like_C"/>
</dbReference>
<evidence type="ECO:0000256" key="15">
    <source>
        <dbReference type="SAM" id="Phobius"/>
    </source>
</evidence>
<reference evidence="18 19" key="1">
    <citation type="submission" date="2014-09" db="EMBL/GenBank/DDBJ databases">
        <title>Using Illumina technology Improving SMRT sequencing Genome Assembly by RASTools.</title>
        <authorList>
            <person name="Zhou Y."/>
            <person name="Ma T."/>
            <person name="Liu T."/>
        </authorList>
    </citation>
    <scope>NUCLEOTIDE SEQUENCE [LARGE SCALE GENOMIC DNA]</scope>
    <source>
        <strain evidence="18 19">ATCC 55669</strain>
    </source>
</reference>
<keyword evidence="12 15" id="KW-1133">Transmembrane helix</keyword>
<keyword evidence="8 15" id="KW-0812">Transmembrane</keyword>
<evidence type="ECO:0000256" key="7">
    <source>
        <dbReference type="ARBA" id="ARBA00022679"/>
    </source>
</evidence>
<name>A0A097EHT0_9SPHN</name>
<dbReference type="SMART" id="SM00387">
    <property type="entry name" value="HATPase_c"/>
    <property type="match status" value="1"/>
</dbReference>
<evidence type="ECO:0000256" key="9">
    <source>
        <dbReference type="ARBA" id="ARBA00022741"/>
    </source>
</evidence>
<evidence type="ECO:0000256" key="10">
    <source>
        <dbReference type="ARBA" id="ARBA00022777"/>
    </source>
</evidence>
<evidence type="ECO:0000256" key="14">
    <source>
        <dbReference type="ARBA" id="ARBA00023136"/>
    </source>
</evidence>
<evidence type="ECO:0000259" key="16">
    <source>
        <dbReference type="PROSITE" id="PS50109"/>
    </source>
</evidence>
<dbReference type="EC" id="2.7.13.3" evidence="3"/>
<dbReference type="Gene3D" id="1.10.287.130">
    <property type="match status" value="1"/>
</dbReference>
<dbReference type="GO" id="GO:0005524">
    <property type="term" value="F:ATP binding"/>
    <property type="evidence" value="ECO:0007669"/>
    <property type="project" value="UniProtKB-KW"/>
</dbReference>
<dbReference type="SUPFAM" id="SSF55874">
    <property type="entry name" value="ATPase domain of HSP90 chaperone/DNA topoisomerase II/histidine kinase"/>
    <property type="match status" value="1"/>
</dbReference>
<gene>
    <name evidence="18" type="ORF">MC45_12905</name>
</gene>
<dbReference type="GO" id="GO:0005886">
    <property type="term" value="C:plasma membrane"/>
    <property type="evidence" value="ECO:0007669"/>
    <property type="project" value="UniProtKB-SubCell"/>
</dbReference>
<comment type="subcellular location">
    <subcellularLocation>
        <location evidence="2">Cell inner membrane</location>
        <topology evidence="2">Multi-pass membrane protein</topology>
    </subcellularLocation>
</comment>
<dbReference type="PRINTS" id="PR00344">
    <property type="entry name" value="BCTRLSENSOR"/>
</dbReference>
<evidence type="ECO:0000256" key="2">
    <source>
        <dbReference type="ARBA" id="ARBA00004429"/>
    </source>
</evidence>
<dbReference type="CDD" id="cd00075">
    <property type="entry name" value="HATPase"/>
    <property type="match status" value="1"/>
</dbReference>
<dbReference type="EMBL" id="CP009571">
    <property type="protein sequence ID" value="AIT07121.1"/>
    <property type="molecule type" value="Genomic_DNA"/>
</dbReference>
<dbReference type="PROSITE" id="PS50109">
    <property type="entry name" value="HIS_KIN"/>
    <property type="match status" value="1"/>
</dbReference>
<keyword evidence="10 18" id="KW-0418">Kinase</keyword>
<dbReference type="Gene3D" id="3.30.565.10">
    <property type="entry name" value="Histidine kinase-like ATPase, C-terminal domain"/>
    <property type="match status" value="1"/>
</dbReference>
<keyword evidence="13" id="KW-0902">Two-component regulatory system</keyword>
<feature type="transmembrane region" description="Helical" evidence="15">
    <location>
        <begin position="161"/>
        <end position="179"/>
    </location>
</feature>
<dbReference type="CDD" id="cd06225">
    <property type="entry name" value="HAMP"/>
    <property type="match status" value="1"/>
</dbReference>
<dbReference type="PROSITE" id="PS50885">
    <property type="entry name" value="HAMP"/>
    <property type="match status" value="1"/>
</dbReference>
<dbReference type="SMART" id="SM00304">
    <property type="entry name" value="HAMP"/>
    <property type="match status" value="1"/>
</dbReference>
<keyword evidence="5" id="KW-0997">Cell inner membrane</keyword>
<evidence type="ECO:0000256" key="11">
    <source>
        <dbReference type="ARBA" id="ARBA00022840"/>
    </source>
</evidence>
<dbReference type="PANTHER" id="PTHR44936:SF5">
    <property type="entry name" value="SENSOR HISTIDINE KINASE ENVZ"/>
    <property type="match status" value="1"/>
</dbReference>
<evidence type="ECO:0000256" key="12">
    <source>
        <dbReference type="ARBA" id="ARBA00022989"/>
    </source>
</evidence>
<dbReference type="InterPro" id="IPR003594">
    <property type="entry name" value="HATPase_dom"/>
</dbReference>
<dbReference type="KEGG" id="stax:MC45_12905"/>
<dbReference type="HOGENOM" id="CLU_000445_89_27_5"/>
<evidence type="ECO:0000256" key="8">
    <source>
        <dbReference type="ARBA" id="ARBA00022692"/>
    </source>
</evidence>
<sequence length="436" mass="47710">MRRFVRPSIGLIGQIVAILLLTMVIEFGVSTILYERASQFAVRDDEARRLAEHLVIARRLVAEQPPERRDAMAEDLTTERYALHWQRNLPPPPPIAPALDGMRHQVIEWEPSLAASDLRLKLTSPGRSSVVTGGLRLPDNSWLYFRTLEPLHNLELATERILLALIPALALMVIGGLLIRRALRPMRQLAIAADTLGDAEHDPIPEAGPGEVRRVVAAFNRMAARIQRLIVDRTQALAAVGHDLRTPLHRLKLRADAVEDETTRAAIQRDIGEMEAMVNSLLAFLGGGSDPEAPVLTDVAVLCATLIDDVEDRGLPGVYDGPSHCEVTVRPVALKRALGNLIENALHYAGNVVLRLESEPAGVTMIVEDDGAGIPEDQLRRVLEPFVRLDTSRPRDTVGFGLGLPIVGRIVEAEGGVLTLANRPEGGLHAAIFLPR</sequence>
<keyword evidence="7" id="KW-0808">Transferase</keyword>
<feature type="domain" description="Histidine kinase" evidence="16">
    <location>
        <begin position="239"/>
        <end position="436"/>
    </location>
</feature>
<dbReference type="InterPro" id="IPR003660">
    <property type="entry name" value="HAMP_dom"/>
</dbReference>
<evidence type="ECO:0000256" key="5">
    <source>
        <dbReference type="ARBA" id="ARBA00022519"/>
    </source>
</evidence>
<protein>
    <recommendedName>
        <fullName evidence="3">histidine kinase</fullName>
        <ecNumber evidence="3">2.7.13.3</ecNumber>
    </recommendedName>
</protein>
<dbReference type="InterPro" id="IPR036890">
    <property type="entry name" value="HATPase_C_sf"/>
</dbReference>
<dbReference type="RefSeq" id="WP_038663858.1">
    <property type="nucleotide sequence ID" value="NZ_CP009571.1"/>
</dbReference>
<keyword evidence="4" id="KW-1003">Cell membrane</keyword>
<feature type="domain" description="HAMP" evidence="17">
    <location>
        <begin position="180"/>
        <end position="231"/>
    </location>
</feature>
<keyword evidence="6" id="KW-0597">Phosphoprotein</keyword>
<keyword evidence="14 15" id="KW-0472">Membrane</keyword>
<evidence type="ECO:0000256" key="4">
    <source>
        <dbReference type="ARBA" id="ARBA00022475"/>
    </source>
</evidence>
<dbReference type="SUPFAM" id="SSF47384">
    <property type="entry name" value="Homodimeric domain of signal transducing histidine kinase"/>
    <property type="match status" value="1"/>
</dbReference>
<dbReference type="InterPro" id="IPR050980">
    <property type="entry name" value="2C_sensor_his_kinase"/>
</dbReference>
<dbReference type="STRING" id="1549858.MC45_12905"/>
<dbReference type="PANTHER" id="PTHR44936">
    <property type="entry name" value="SENSOR PROTEIN CREC"/>
    <property type="match status" value="1"/>
</dbReference>
<evidence type="ECO:0000259" key="17">
    <source>
        <dbReference type="PROSITE" id="PS50885"/>
    </source>
</evidence>
<keyword evidence="19" id="KW-1185">Reference proteome</keyword>
<dbReference type="InterPro" id="IPR005467">
    <property type="entry name" value="His_kinase_dom"/>
</dbReference>
<evidence type="ECO:0000256" key="6">
    <source>
        <dbReference type="ARBA" id="ARBA00022553"/>
    </source>
</evidence>
<dbReference type="GO" id="GO:0000155">
    <property type="term" value="F:phosphorelay sensor kinase activity"/>
    <property type="evidence" value="ECO:0007669"/>
    <property type="project" value="InterPro"/>
</dbReference>
<dbReference type="CDD" id="cd00082">
    <property type="entry name" value="HisKA"/>
    <property type="match status" value="1"/>
</dbReference>
<proteinExistence type="predicted"/>
<keyword evidence="11" id="KW-0067">ATP-binding</keyword>
<dbReference type="Pfam" id="PF00672">
    <property type="entry name" value="HAMP"/>
    <property type="match status" value="1"/>
</dbReference>
<dbReference type="AlphaFoldDB" id="A0A097EHT0"/>
<dbReference type="Pfam" id="PF02518">
    <property type="entry name" value="HATPase_c"/>
    <property type="match status" value="1"/>
</dbReference>